<dbReference type="Pfam" id="PF01177">
    <property type="entry name" value="Asp_Glu_race"/>
    <property type="match status" value="1"/>
</dbReference>
<dbReference type="EMBL" id="JAPDMZ010000032">
    <property type="protein sequence ID" value="KAK0554956.1"/>
    <property type="molecule type" value="Genomic_DNA"/>
</dbReference>
<dbReference type="InterPro" id="IPR052186">
    <property type="entry name" value="Hydantoin_racemase-like"/>
</dbReference>
<sequence length="250" mass="26250">MSSSVSEPRILVVNPNSSTVITEALQRNLEPETGSGLRRPFEGVYLTGPASAPPSINNAIDAVNSAAATFTKIIEHEQRTEEESVAADAFLVCCFSNHPLAGMLRQQFPTKPCMHILEAAVLHAIPLCNRFGVITTGADAVPDIDRGVRDVLGANSYRYVGTLATGLGVVELQTGDRVKINAVLQDFSARLARMGADAIILGCAGMTGMEAIVRQGAQSALPAGKRVAVIDGAKAGVQLLSGLVSCQYFG</sequence>
<protein>
    <submittedName>
        <fullName evidence="2">Dal80p-controlled protein</fullName>
    </submittedName>
</protein>
<evidence type="ECO:0000313" key="3">
    <source>
        <dbReference type="Proteomes" id="UP001176517"/>
    </source>
</evidence>
<comment type="similarity">
    <text evidence="1">Belongs to the HyuE racemase family.</text>
</comment>
<dbReference type="AlphaFoldDB" id="A0AAN6JSM4"/>
<evidence type="ECO:0000313" key="2">
    <source>
        <dbReference type="EMBL" id="KAK0554956.1"/>
    </source>
</evidence>
<dbReference type="PANTHER" id="PTHR28047:SF5">
    <property type="entry name" value="PROTEIN DCG1"/>
    <property type="match status" value="1"/>
</dbReference>
<accession>A0AAN6JSM4</accession>
<gene>
    <name evidence="2" type="primary">DCG1</name>
    <name evidence="2" type="ORF">OC846_001907</name>
</gene>
<organism evidence="2 3">
    <name type="scientific">Tilletia horrida</name>
    <dbReference type="NCBI Taxonomy" id="155126"/>
    <lineage>
        <taxon>Eukaryota</taxon>
        <taxon>Fungi</taxon>
        <taxon>Dikarya</taxon>
        <taxon>Basidiomycota</taxon>
        <taxon>Ustilaginomycotina</taxon>
        <taxon>Exobasidiomycetes</taxon>
        <taxon>Tilletiales</taxon>
        <taxon>Tilletiaceae</taxon>
        <taxon>Tilletia</taxon>
    </lineage>
</organism>
<keyword evidence="3" id="KW-1185">Reference proteome</keyword>
<evidence type="ECO:0000256" key="1">
    <source>
        <dbReference type="ARBA" id="ARBA00038414"/>
    </source>
</evidence>
<reference evidence="2" key="1">
    <citation type="journal article" date="2023" name="PhytoFront">
        <title>Draft Genome Resources of Seven Strains of Tilletia horrida, Causal Agent of Kernel Smut of Rice.</title>
        <authorList>
            <person name="Khanal S."/>
            <person name="Antony Babu S."/>
            <person name="Zhou X.G."/>
        </authorList>
    </citation>
    <scope>NUCLEOTIDE SEQUENCE</scope>
    <source>
        <strain evidence="2">TX6</strain>
    </source>
</reference>
<dbReference type="PANTHER" id="PTHR28047">
    <property type="entry name" value="PROTEIN DCG1"/>
    <property type="match status" value="1"/>
</dbReference>
<dbReference type="InterPro" id="IPR015942">
    <property type="entry name" value="Asp/Glu/hydantoin_racemase"/>
</dbReference>
<dbReference type="Proteomes" id="UP001176517">
    <property type="component" value="Unassembled WGS sequence"/>
</dbReference>
<dbReference type="GO" id="GO:0047661">
    <property type="term" value="F:amino-acid racemase activity"/>
    <property type="evidence" value="ECO:0007669"/>
    <property type="project" value="InterPro"/>
</dbReference>
<comment type="caution">
    <text evidence="2">The sequence shown here is derived from an EMBL/GenBank/DDBJ whole genome shotgun (WGS) entry which is preliminary data.</text>
</comment>
<dbReference type="InterPro" id="IPR053714">
    <property type="entry name" value="Iso_Racemase_Enz_sf"/>
</dbReference>
<proteinExistence type="inferred from homology"/>
<name>A0AAN6JSM4_9BASI</name>
<dbReference type="Gene3D" id="3.40.50.12500">
    <property type="match status" value="1"/>
</dbReference>